<dbReference type="RefSeq" id="WP_121063191.1">
    <property type="nucleotide sequence ID" value="NZ_RBIQ01000007.1"/>
</dbReference>
<keyword evidence="3" id="KW-1185">Reference proteome</keyword>
<sequence>MAIEIKENSGMFEILGNISSQNMTSLKNYFESIIPISESITLNIEKVGAIDKSGAYMLEKLYKGAVEKNKIISIIGRQNKKIASIMKNTKTHYILSNDRV</sequence>
<organism evidence="2 3">
    <name type="scientific">Maribacter vaceletii</name>
    <dbReference type="NCBI Taxonomy" id="1206816"/>
    <lineage>
        <taxon>Bacteria</taxon>
        <taxon>Pseudomonadati</taxon>
        <taxon>Bacteroidota</taxon>
        <taxon>Flavobacteriia</taxon>
        <taxon>Flavobacteriales</taxon>
        <taxon>Flavobacteriaceae</taxon>
        <taxon>Maribacter</taxon>
    </lineage>
</organism>
<dbReference type="OrthoDB" id="1163458at2"/>
<name>A0A495EC49_9FLAO</name>
<dbReference type="AlphaFoldDB" id="A0A495EC49"/>
<proteinExistence type="predicted"/>
<evidence type="ECO:0000313" key="2">
    <source>
        <dbReference type="EMBL" id="RKR14189.1"/>
    </source>
</evidence>
<dbReference type="PROSITE" id="PS50801">
    <property type="entry name" value="STAS"/>
    <property type="match status" value="1"/>
</dbReference>
<dbReference type="SUPFAM" id="SSF52091">
    <property type="entry name" value="SpoIIaa-like"/>
    <property type="match status" value="1"/>
</dbReference>
<dbReference type="InterPro" id="IPR036513">
    <property type="entry name" value="STAS_dom_sf"/>
</dbReference>
<dbReference type="InterPro" id="IPR002645">
    <property type="entry name" value="STAS_dom"/>
</dbReference>
<evidence type="ECO:0000313" key="3">
    <source>
        <dbReference type="Proteomes" id="UP000269412"/>
    </source>
</evidence>
<protein>
    <recommendedName>
        <fullName evidence="1">STAS domain-containing protein</fullName>
    </recommendedName>
</protein>
<reference evidence="2 3" key="1">
    <citation type="submission" date="2018-10" db="EMBL/GenBank/DDBJ databases">
        <title>Genomic Encyclopedia of Archaeal and Bacterial Type Strains, Phase II (KMG-II): from individual species to whole genera.</title>
        <authorList>
            <person name="Goeker M."/>
        </authorList>
    </citation>
    <scope>NUCLEOTIDE SEQUENCE [LARGE SCALE GENOMIC DNA]</scope>
    <source>
        <strain evidence="2 3">DSM 25230</strain>
    </source>
</reference>
<gene>
    <name evidence="2" type="ORF">CLV91_0264</name>
</gene>
<evidence type="ECO:0000259" key="1">
    <source>
        <dbReference type="PROSITE" id="PS50801"/>
    </source>
</evidence>
<accession>A0A495EC49</accession>
<dbReference type="Proteomes" id="UP000269412">
    <property type="component" value="Unassembled WGS sequence"/>
</dbReference>
<dbReference type="EMBL" id="RBIQ01000007">
    <property type="protein sequence ID" value="RKR14189.1"/>
    <property type="molecule type" value="Genomic_DNA"/>
</dbReference>
<dbReference type="Pfam" id="PF01740">
    <property type="entry name" value="STAS"/>
    <property type="match status" value="1"/>
</dbReference>
<feature type="domain" description="STAS" evidence="1">
    <location>
        <begin position="1"/>
        <end position="100"/>
    </location>
</feature>
<comment type="caution">
    <text evidence="2">The sequence shown here is derived from an EMBL/GenBank/DDBJ whole genome shotgun (WGS) entry which is preliminary data.</text>
</comment>